<feature type="compositionally biased region" description="Low complexity" evidence="2">
    <location>
        <begin position="160"/>
        <end position="172"/>
    </location>
</feature>
<keyword evidence="4" id="KW-1185">Reference proteome</keyword>
<evidence type="ECO:0000313" key="3">
    <source>
        <dbReference type="EMBL" id="CAD8054426.1"/>
    </source>
</evidence>
<proteinExistence type="predicted"/>
<dbReference type="AlphaFoldDB" id="A0A8S1KN50"/>
<evidence type="ECO:0000313" key="4">
    <source>
        <dbReference type="Proteomes" id="UP000692954"/>
    </source>
</evidence>
<gene>
    <name evidence="3" type="ORF">PSON_ATCC_30995.1.T0080290</name>
</gene>
<sequence length="227" mass="25957">MDQQLRVIQESNNDHIQDLISKINSTTRFIDKKGNVLKKRRDTLLNILKDLRDTDTKLADSKISCSTAIFSSIQDDSDFIHKLYEEIAHKDQQIQELKDQIETLTNKLKNSQACNEEMQYQLQQKKQSQYQRVNKLSQSMIVPSLLNQNIEPKSDNPIQTITNNSTKSTENSNSKEEIKKIIRRVSMQAAASAHILAAKGDYVSLQVAHDEMLSQKSFGSQKSLSFK</sequence>
<reference evidence="3" key="1">
    <citation type="submission" date="2021-01" db="EMBL/GenBank/DDBJ databases">
        <authorList>
            <consortium name="Genoscope - CEA"/>
            <person name="William W."/>
        </authorList>
    </citation>
    <scope>NUCLEOTIDE SEQUENCE</scope>
</reference>
<dbReference type="OrthoDB" id="308488at2759"/>
<dbReference type="EMBL" id="CAJJDN010000008">
    <property type="protein sequence ID" value="CAD8054426.1"/>
    <property type="molecule type" value="Genomic_DNA"/>
</dbReference>
<feature type="coiled-coil region" evidence="1">
    <location>
        <begin position="80"/>
        <end position="114"/>
    </location>
</feature>
<keyword evidence="1" id="KW-0175">Coiled coil</keyword>
<accession>A0A8S1KN50</accession>
<evidence type="ECO:0000256" key="2">
    <source>
        <dbReference type="SAM" id="MobiDB-lite"/>
    </source>
</evidence>
<dbReference type="Proteomes" id="UP000692954">
    <property type="component" value="Unassembled WGS sequence"/>
</dbReference>
<feature type="region of interest" description="Disordered" evidence="2">
    <location>
        <begin position="152"/>
        <end position="175"/>
    </location>
</feature>
<name>A0A8S1KN50_9CILI</name>
<organism evidence="3 4">
    <name type="scientific">Paramecium sonneborni</name>
    <dbReference type="NCBI Taxonomy" id="65129"/>
    <lineage>
        <taxon>Eukaryota</taxon>
        <taxon>Sar</taxon>
        <taxon>Alveolata</taxon>
        <taxon>Ciliophora</taxon>
        <taxon>Intramacronucleata</taxon>
        <taxon>Oligohymenophorea</taxon>
        <taxon>Peniculida</taxon>
        <taxon>Parameciidae</taxon>
        <taxon>Paramecium</taxon>
    </lineage>
</organism>
<evidence type="ECO:0000256" key="1">
    <source>
        <dbReference type="SAM" id="Coils"/>
    </source>
</evidence>
<comment type="caution">
    <text evidence="3">The sequence shown here is derived from an EMBL/GenBank/DDBJ whole genome shotgun (WGS) entry which is preliminary data.</text>
</comment>
<protein>
    <submittedName>
        <fullName evidence="3">Uncharacterized protein</fullName>
    </submittedName>
</protein>